<dbReference type="AlphaFoldDB" id="A0A0W0ULR5"/>
<sequence length="53" mass="5767">MKKSVKSKNKLSKKGLNKVSGGMEVISEPVDPATKKPYNGFEPISPGNYSKNK</sequence>
<feature type="compositionally biased region" description="Basic residues" evidence="1">
    <location>
        <begin position="1"/>
        <end position="16"/>
    </location>
</feature>
<feature type="region of interest" description="Disordered" evidence="1">
    <location>
        <begin position="1"/>
        <end position="53"/>
    </location>
</feature>
<dbReference type="RefSeq" id="WP_156411934.1">
    <property type="nucleotide sequence ID" value="NZ_CAAAJF010000001.1"/>
</dbReference>
<evidence type="ECO:0000313" key="2">
    <source>
        <dbReference type="EMBL" id="KTD08700.1"/>
    </source>
</evidence>
<protein>
    <submittedName>
        <fullName evidence="2">Uncharacterized protein</fullName>
    </submittedName>
</protein>
<evidence type="ECO:0000313" key="3">
    <source>
        <dbReference type="Proteomes" id="UP000054715"/>
    </source>
</evidence>
<comment type="caution">
    <text evidence="2">The sequence shown here is derived from an EMBL/GenBank/DDBJ whole genome shotgun (WGS) entry which is preliminary data.</text>
</comment>
<proteinExistence type="predicted"/>
<name>A0A0W0ULR5_9GAMM</name>
<dbReference type="PATRIC" id="fig|455.5.peg.3042"/>
<reference evidence="2 3" key="1">
    <citation type="submission" date="2015-11" db="EMBL/GenBank/DDBJ databases">
        <title>Genomic analysis of 38 Legionella species identifies large and diverse effector repertoires.</title>
        <authorList>
            <person name="Burstein D."/>
            <person name="Amaro F."/>
            <person name="Zusman T."/>
            <person name="Lifshitz Z."/>
            <person name="Cohen O."/>
            <person name="Gilbert J.A."/>
            <person name="Pupko T."/>
            <person name="Shuman H.A."/>
            <person name="Segal G."/>
        </authorList>
    </citation>
    <scope>NUCLEOTIDE SEQUENCE [LARGE SCALE GENOMIC DNA]</scope>
    <source>
        <strain evidence="2 3">JA-26-G1-E2</strain>
    </source>
</reference>
<dbReference type="Proteomes" id="UP000054715">
    <property type="component" value="Unassembled WGS sequence"/>
</dbReference>
<evidence type="ECO:0000256" key="1">
    <source>
        <dbReference type="SAM" id="MobiDB-lite"/>
    </source>
</evidence>
<gene>
    <name evidence="2" type="ORF">Ljam_2895</name>
</gene>
<organism evidence="2 3">
    <name type="scientific">Legionella jamestowniensis</name>
    <dbReference type="NCBI Taxonomy" id="455"/>
    <lineage>
        <taxon>Bacteria</taxon>
        <taxon>Pseudomonadati</taxon>
        <taxon>Pseudomonadota</taxon>
        <taxon>Gammaproteobacteria</taxon>
        <taxon>Legionellales</taxon>
        <taxon>Legionellaceae</taxon>
        <taxon>Legionella</taxon>
    </lineage>
</organism>
<accession>A0A0W0ULR5</accession>
<dbReference type="EMBL" id="LNYG01000013">
    <property type="protein sequence ID" value="KTD08700.1"/>
    <property type="molecule type" value="Genomic_DNA"/>
</dbReference>